<evidence type="ECO:0000259" key="3">
    <source>
        <dbReference type="Pfam" id="PF13439"/>
    </source>
</evidence>
<sequence length="1040" mass="119487">MSKQVNNSSLDNLIPPEISEDELYKAIQKLASEANIKTVLEIGSSSGGGSTAAFVQGINNNPHQPTLYCMEVSKNRFGELQKRYADNSFVKCYNVSSIDVGKFPDKNEVINFYYQKETDLKKYPLEQVLLWLEQDIEYVKSSGVSGDGIKKIKKENNIDYFDIVLIDGSEFTGSIELDEVYGANFIILDDINTFKNFDSHQRLLIDPNYTLVHQNIYLRNGYSIFKKKGLQFTYPDLPIHFFTIVLNGQPFIRYHIEIFKQLPFKWHWHIVEGVAKLQHDTAWSLELGGKIIDSIHEHGLSNDGTKEYLDNISKEYPENITIYRKPQGMFWDGKREMVNAPLENIQEECLLWQVDVDELWTLEQIFTARNMFIKHPEKTAAFYWCWYFVAEKIVVSSRNCYSQNPQQEWLRTWRYKPGYVWAAHEPPRLVGDLKQHQQQDIAKINPFLHEETEKHGLIFHHYAYATPQQLKFKEIYYGYKNAESQWIALQEQKQFPLFLRDYFPWVKDETMVDIAESCCVVPIAQKEPASDTWCFLSPEEVQKSAAKIEKIYPKIVVDGVFFQMFNTGIARVWRSLLEEWVKSGFSKHIIVLDRVGTAPKIRGIRYRLTPEYRYTETGADSERLQKICEQEGADLFISTYYTTPISIPSIFMGYDMIPEVLGYGNMNDSGWREKHYGILHASKYITISQNTASDLVKFYPEISPDSITVAYCGLDKNFHPATSEEIKQFQTKHNINKPYFIVVGERLGLNNYKNSIHFFKAFSLLPNSSDLAIVCIGGRPELEPELTALVPGSSTHILHLNDTDLKIAYSGAIALVYPSLYEGFGLPILEAMACGCPVITCHNSSIPEVAGEAALYVNEYYVDELVSGLSKIQNPEIRNQLIAAGLQQAQKFSWSKMAEIVAEVLIQTAKTAKSENTIPVAQVWAELRKIQDELQKIKFYSGNLQLTRQAPAQLRNFLELISAMESSKFWKLRTAWFKFKKSIGLPVDTFEPNIDPNQDIEIQIEQAKVTIAAMQSSKFWKLRAAWFKFKKAVGLPTDNE</sequence>
<protein>
    <submittedName>
        <fullName evidence="4">Glycosyltransferase family 4 protein</fullName>
    </submittedName>
</protein>
<dbReference type="InterPro" id="IPR001296">
    <property type="entry name" value="Glyco_trans_1"/>
</dbReference>
<dbReference type="Gene3D" id="3.40.50.2000">
    <property type="entry name" value="Glycogen Phosphorylase B"/>
    <property type="match status" value="2"/>
</dbReference>
<evidence type="ECO:0000256" key="1">
    <source>
        <dbReference type="ARBA" id="ARBA00022679"/>
    </source>
</evidence>
<dbReference type="EMBL" id="JACJTB010000068">
    <property type="protein sequence ID" value="MBD2598341.1"/>
    <property type="molecule type" value="Genomic_DNA"/>
</dbReference>
<keyword evidence="5" id="KW-1185">Reference proteome</keyword>
<dbReference type="PANTHER" id="PTHR46401">
    <property type="entry name" value="GLYCOSYLTRANSFERASE WBBK-RELATED"/>
    <property type="match status" value="1"/>
</dbReference>
<evidence type="ECO:0000313" key="5">
    <source>
        <dbReference type="Proteomes" id="UP000603457"/>
    </source>
</evidence>
<keyword evidence="1" id="KW-0808">Transferase</keyword>
<dbReference type="PANTHER" id="PTHR46401:SF2">
    <property type="entry name" value="GLYCOSYLTRANSFERASE WBBK-RELATED"/>
    <property type="match status" value="1"/>
</dbReference>
<name>A0ABR8G585_9NOSO</name>
<dbReference type="InterPro" id="IPR029063">
    <property type="entry name" value="SAM-dependent_MTases_sf"/>
</dbReference>
<reference evidence="4 5" key="1">
    <citation type="journal article" date="2020" name="ISME J.">
        <title>Comparative genomics reveals insights into cyanobacterial evolution and habitat adaptation.</title>
        <authorList>
            <person name="Chen M.Y."/>
            <person name="Teng W.K."/>
            <person name="Zhao L."/>
            <person name="Hu C.X."/>
            <person name="Zhou Y.K."/>
            <person name="Han B.P."/>
            <person name="Song L.R."/>
            <person name="Shu W.S."/>
        </authorList>
    </citation>
    <scope>NUCLEOTIDE SEQUENCE [LARGE SCALE GENOMIC DNA]</scope>
    <source>
        <strain evidence="4 5">FACHB-130</strain>
    </source>
</reference>
<dbReference type="InterPro" id="IPR028098">
    <property type="entry name" value="Glyco_trans_4-like_N"/>
</dbReference>
<organism evidence="4 5">
    <name type="scientific">Nostoc spongiaeforme FACHB-130</name>
    <dbReference type="NCBI Taxonomy" id="1357510"/>
    <lineage>
        <taxon>Bacteria</taxon>
        <taxon>Bacillati</taxon>
        <taxon>Cyanobacteriota</taxon>
        <taxon>Cyanophyceae</taxon>
        <taxon>Nostocales</taxon>
        <taxon>Nostocaceae</taxon>
        <taxon>Nostoc</taxon>
    </lineage>
</organism>
<dbReference type="Pfam" id="PF13439">
    <property type="entry name" value="Glyco_transf_4"/>
    <property type="match status" value="1"/>
</dbReference>
<comment type="caution">
    <text evidence="4">The sequence shown here is derived from an EMBL/GenBank/DDBJ whole genome shotgun (WGS) entry which is preliminary data.</text>
</comment>
<dbReference type="Gene3D" id="3.40.50.150">
    <property type="entry name" value="Vaccinia Virus protein VP39"/>
    <property type="match status" value="1"/>
</dbReference>
<gene>
    <name evidence="4" type="ORF">H6G74_29030</name>
</gene>
<accession>A0ABR8G585</accession>
<evidence type="ECO:0000259" key="2">
    <source>
        <dbReference type="Pfam" id="PF00534"/>
    </source>
</evidence>
<feature type="domain" description="Glycosyltransferase subfamily 4-like N-terminal" evidence="3">
    <location>
        <begin position="568"/>
        <end position="716"/>
    </location>
</feature>
<evidence type="ECO:0000313" key="4">
    <source>
        <dbReference type="EMBL" id="MBD2598341.1"/>
    </source>
</evidence>
<dbReference type="RefSeq" id="WP_190971009.1">
    <property type="nucleotide sequence ID" value="NZ_JACJTB010000068.1"/>
</dbReference>
<feature type="domain" description="Glycosyl transferase family 1" evidence="2">
    <location>
        <begin position="725"/>
        <end position="885"/>
    </location>
</feature>
<dbReference type="Pfam" id="PF00534">
    <property type="entry name" value="Glycos_transf_1"/>
    <property type="match status" value="1"/>
</dbReference>
<dbReference type="Proteomes" id="UP000603457">
    <property type="component" value="Unassembled WGS sequence"/>
</dbReference>
<dbReference type="SUPFAM" id="SSF53756">
    <property type="entry name" value="UDP-Glycosyltransferase/glycogen phosphorylase"/>
    <property type="match status" value="1"/>
</dbReference>
<dbReference type="CDD" id="cd03809">
    <property type="entry name" value="GT4_MtfB-like"/>
    <property type="match status" value="1"/>
</dbReference>
<proteinExistence type="predicted"/>